<dbReference type="AlphaFoldDB" id="A0A427Y6X6"/>
<feature type="region of interest" description="Disordered" evidence="1">
    <location>
        <begin position="282"/>
        <end position="321"/>
    </location>
</feature>
<dbReference type="GeneID" id="39589653"/>
<dbReference type="Proteomes" id="UP000279236">
    <property type="component" value="Unassembled WGS sequence"/>
</dbReference>
<evidence type="ECO:0000313" key="2">
    <source>
        <dbReference type="EMBL" id="RSH86835.1"/>
    </source>
</evidence>
<evidence type="ECO:0008006" key="4">
    <source>
        <dbReference type="Google" id="ProtNLM"/>
    </source>
</evidence>
<protein>
    <recommendedName>
        <fullName evidence="4">Thioredoxin-like fold domain-containing protein</fullName>
    </recommendedName>
</protein>
<dbReference type="OrthoDB" id="40334at2759"/>
<dbReference type="InterPro" id="IPR032801">
    <property type="entry name" value="PXL2A/B/C"/>
</dbReference>
<dbReference type="PANTHER" id="PTHR28630:SF3">
    <property type="entry name" value="PEROXIREDOXIN-LIKE 2C"/>
    <property type="match status" value="1"/>
</dbReference>
<evidence type="ECO:0000256" key="1">
    <source>
        <dbReference type="SAM" id="MobiDB-lite"/>
    </source>
</evidence>
<organism evidence="2 3">
    <name type="scientific">Apiotrichum porosum</name>
    <dbReference type="NCBI Taxonomy" id="105984"/>
    <lineage>
        <taxon>Eukaryota</taxon>
        <taxon>Fungi</taxon>
        <taxon>Dikarya</taxon>
        <taxon>Basidiomycota</taxon>
        <taxon>Agaricomycotina</taxon>
        <taxon>Tremellomycetes</taxon>
        <taxon>Trichosporonales</taxon>
        <taxon>Trichosporonaceae</taxon>
        <taxon>Apiotrichum</taxon>
    </lineage>
</organism>
<dbReference type="CDD" id="cd02970">
    <property type="entry name" value="PRX_like2"/>
    <property type="match status" value="1"/>
</dbReference>
<proteinExistence type="predicted"/>
<comment type="caution">
    <text evidence="2">The sequence shown here is derived from an EMBL/GenBank/DDBJ whole genome shotgun (WGS) entry which is preliminary data.</text>
</comment>
<feature type="compositionally biased region" description="Basic and acidic residues" evidence="1">
    <location>
        <begin position="290"/>
        <end position="321"/>
    </location>
</feature>
<dbReference type="PANTHER" id="PTHR28630">
    <property type="match status" value="1"/>
</dbReference>
<accession>A0A427Y6X6</accession>
<dbReference type="InterPro" id="IPR036249">
    <property type="entry name" value="Thioredoxin-like_sf"/>
</dbReference>
<gene>
    <name evidence="2" type="ORF">EHS24_005110</name>
</gene>
<sequence length="321" mass="35684">MPHTPPDEYIPGEAKALAAEAPVRVSVLDPPEDDEDEAFSITRPPSQRRLWEAAQCLLTDETGKEVTFGSLMPSWPEGLGPSQRDASLTPRTIVLFIRHFWCGSCQDYMLHSVAKLDPEVLEKHNVKVVVIACGGWKTIKSYRSLFKCPFPMYADSPRKLYTLMGMIRPLPLGGDPSQVMPYNQGGIAHATWQGISSGLTRLHQSYPGYWKQLGGEFVFSPKYQCDFAHRMTYGTNHMEAVDVLKYAGLDEDARRAAVHGQEPATATDTSTTAVPTECAIDVAEPVEPPDADKNDLDRRFAEEMARDKKRDEELERGVSAA</sequence>
<dbReference type="EMBL" id="RSCE01000002">
    <property type="protein sequence ID" value="RSH86835.1"/>
    <property type="molecule type" value="Genomic_DNA"/>
</dbReference>
<reference evidence="2 3" key="1">
    <citation type="submission" date="2018-11" db="EMBL/GenBank/DDBJ databases">
        <title>Genome sequence of Apiotrichum porosum DSM 27194.</title>
        <authorList>
            <person name="Aliyu H."/>
            <person name="Gorte O."/>
            <person name="Ochsenreither K."/>
        </authorList>
    </citation>
    <scope>NUCLEOTIDE SEQUENCE [LARGE SCALE GENOMIC DNA]</scope>
    <source>
        <strain evidence="2 3">DSM 27194</strain>
    </source>
</reference>
<dbReference type="Pfam" id="PF13911">
    <property type="entry name" value="AhpC-TSA_2"/>
    <property type="match status" value="1"/>
</dbReference>
<keyword evidence="3" id="KW-1185">Reference proteome</keyword>
<dbReference type="RefSeq" id="XP_028479620.1">
    <property type="nucleotide sequence ID" value="XM_028620648.1"/>
</dbReference>
<evidence type="ECO:0000313" key="3">
    <source>
        <dbReference type="Proteomes" id="UP000279236"/>
    </source>
</evidence>
<dbReference type="Gene3D" id="3.40.30.10">
    <property type="entry name" value="Glutaredoxin"/>
    <property type="match status" value="1"/>
</dbReference>
<dbReference type="SUPFAM" id="SSF52833">
    <property type="entry name" value="Thioredoxin-like"/>
    <property type="match status" value="1"/>
</dbReference>
<name>A0A427Y6X6_9TREE</name>